<keyword evidence="4" id="KW-0175">Coiled coil</keyword>
<protein>
    <recommendedName>
        <fullName evidence="6">EML-like second beta-propeller domain-containing protein</fullName>
    </recommendedName>
</protein>
<keyword evidence="8" id="KW-1185">Reference proteome</keyword>
<comment type="caution">
    <text evidence="7">The sequence shown here is derived from an EMBL/GenBank/DDBJ whole genome shotgun (WGS) entry which is preliminary data.</text>
</comment>
<evidence type="ECO:0000259" key="6">
    <source>
        <dbReference type="Pfam" id="PF23414"/>
    </source>
</evidence>
<sequence length="1215" mass="140493">MAEVEVHLHHVFGLRAAVKNNLFFLDEQTVVFPCGNNCARYNLHQRSYKFIAGTERSRGMQALAISPNWRYLAVSERGERGTITIYDLQHEQSRKRKVLTGGDTSVQEFVSITFSPDTKYLLGQGGGPEWTLIYWLWEKNKVIATVKSTNLGPVHQVSFNPLDSTQVCVSGNGVFKLFRYVDGALKQTNSAKLETQNILSHAWMSEERIIAGTETGRLLVFESGDLRWEMSMTNKIAEQEKKRQTEDETQSAPASMPRVTVIKAYSKGFACSAGPGTVYLFEKTEEKESYRQIREIRIPPDPCSNEPGQLEQQEITCMCISPSEETLATTTDRGQIYLIALASAEMSKGMQAHFEFLSHSFHSDIITGLSVCVRKPLIATCSMDHSIRIWNYETGALELYKEFQEELHSVALHPSGLFILTGFSDKLRLMNLLIDDIRTFKEFTVRSCRECVFSHGGHMFAAVNGNVIHLYSTTTFDNILNLKGHSGKVRSVVWSADDSRVVSCGMDGAVYEWNALSGQRESESVLKSCSYTSVALSHDTRSILAVGNDCTLKEIQDCQVLREVSSDDVIYTAIIMTRSGRALFTGTSSGTIRAIKYPLLMQKDWTEYQAHSAPITKMVITIDDQYLVSASEDGCLFIWKISEQEGRVLKRDREICYAEEILITRSDLEEKNQVMLELKSRVEELQMENEYQLRLKEMNYNEKIKELTEKFIQQIESLTNQNQVLKSEKEKQEITQQGELKDITERNTKELQDLESTNNQKLLLEYEKHQEMQLKLRKVQESYEEKLQDLEEGHVRALEDMMQFYEAKLQEKVLELGQCQDESQQQLREFEEIKKQIEEDADLELHDIRAKYERKLWEEKETNLKLNGETRVMKKKFTSLQKEIDDRNLDIEKLKVEQQKLHGVIKALEKDIIGLKRETQERDETIQDKENRIHDLKKKNEELEKFKFVLDYKVNELKKQIEPRENEVKEMKEQVHEMEAELEQFRKKSTQLELTISQLKLKLKATDKERQKETQRVHDAEAVLHRLKTDLHNCVAFIQEPRKLKESIREIYERHVHQSDVVEIAGVDADVQREHSRQREHMERNMEALRRRLAKDIKVPEAKNIKLMKENVSLIKEINDLRMEMRLMRVQIHDYETQSSFNKNKSKSAMSIKPSSSAASRLNFEGEAERIIQQQRLEIQRLRQEIFAQGQDEGQDQSLVLPSLSSNIKLPALTT</sequence>
<dbReference type="InterPro" id="IPR052993">
    <property type="entry name" value="CFA-57"/>
</dbReference>
<feature type="compositionally biased region" description="Low complexity" evidence="5">
    <location>
        <begin position="1147"/>
        <end position="1160"/>
    </location>
</feature>
<dbReference type="InterPro" id="IPR011047">
    <property type="entry name" value="Quinoprotein_ADH-like_sf"/>
</dbReference>
<keyword evidence="1 3" id="KW-0853">WD repeat</keyword>
<feature type="repeat" description="WD" evidence="3">
    <location>
        <begin position="482"/>
        <end position="523"/>
    </location>
</feature>
<dbReference type="PROSITE" id="PS50082">
    <property type="entry name" value="WD_REPEATS_2"/>
    <property type="match status" value="3"/>
</dbReference>
<dbReference type="InterPro" id="IPR015943">
    <property type="entry name" value="WD40/YVTN_repeat-like_dom_sf"/>
</dbReference>
<dbReference type="InterPro" id="IPR055442">
    <property type="entry name" value="Beta-prop_EML-like_2nd"/>
</dbReference>
<dbReference type="Proteomes" id="UP000824219">
    <property type="component" value="Linkage Group LG07"/>
</dbReference>
<dbReference type="Gene3D" id="1.10.287.1490">
    <property type="match status" value="1"/>
</dbReference>
<name>A0A9D3NX52_9TELE</name>
<evidence type="ECO:0000256" key="5">
    <source>
        <dbReference type="SAM" id="MobiDB-lite"/>
    </source>
</evidence>
<feature type="coiled-coil region" evidence="4">
    <location>
        <begin position="877"/>
        <end position="1016"/>
    </location>
</feature>
<dbReference type="EMBL" id="JAHKSW010000007">
    <property type="protein sequence ID" value="KAG7329834.1"/>
    <property type="molecule type" value="Genomic_DNA"/>
</dbReference>
<feature type="repeat" description="WD" evidence="3">
    <location>
        <begin position="359"/>
        <end position="400"/>
    </location>
</feature>
<dbReference type="Pfam" id="PF23414">
    <property type="entry name" value="Beta-prop_EML_2"/>
    <property type="match status" value="1"/>
</dbReference>
<dbReference type="SMART" id="SM00320">
    <property type="entry name" value="WD40"/>
    <property type="match status" value="8"/>
</dbReference>
<evidence type="ECO:0000313" key="8">
    <source>
        <dbReference type="Proteomes" id="UP000824219"/>
    </source>
</evidence>
<organism evidence="7 8">
    <name type="scientific">Hemibagrus wyckioides</name>
    <dbReference type="NCBI Taxonomy" id="337641"/>
    <lineage>
        <taxon>Eukaryota</taxon>
        <taxon>Metazoa</taxon>
        <taxon>Chordata</taxon>
        <taxon>Craniata</taxon>
        <taxon>Vertebrata</taxon>
        <taxon>Euteleostomi</taxon>
        <taxon>Actinopterygii</taxon>
        <taxon>Neopterygii</taxon>
        <taxon>Teleostei</taxon>
        <taxon>Ostariophysi</taxon>
        <taxon>Siluriformes</taxon>
        <taxon>Bagridae</taxon>
        <taxon>Hemibagrus</taxon>
    </lineage>
</organism>
<feature type="repeat" description="WD" evidence="3">
    <location>
        <begin position="608"/>
        <end position="649"/>
    </location>
</feature>
<dbReference type="FunFam" id="2.130.10.10:FF:000271">
    <property type="entry name" value="cilia- and flagella-associated protein 57"/>
    <property type="match status" value="1"/>
</dbReference>
<evidence type="ECO:0000256" key="1">
    <source>
        <dbReference type="ARBA" id="ARBA00022574"/>
    </source>
</evidence>
<dbReference type="OrthoDB" id="10251741at2759"/>
<dbReference type="InterPro" id="IPR001680">
    <property type="entry name" value="WD40_rpt"/>
</dbReference>
<dbReference type="PANTHER" id="PTHR32215">
    <property type="entry name" value="CILIA- AND FLAGELLA-ASSOCIATED PROTEIN 57"/>
    <property type="match status" value="1"/>
</dbReference>
<dbReference type="PROSITE" id="PS50294">
    <property type="entry name" value="WD_REPEATS_REGION"/>
    <property type="match status" value="2"/>
</dbReference>
<dbReference type="InterPro" id="IPR036322">
    <property type="entry name" value="WD40_repeat_dom_sf"/>
</dbReference>
<dbReference type="SUPFAM" id="SSF50998">
    <property type="entry name" value="Quinoprotein alcohol dehydrogenase-like"/>
    <property type="match status" value="1"/>
</dbReference>
<evidence type="ECO:0000256" key="2">
    <source>
        <dbReference type="ARBA" id="ARBA00022737"/>
    </source>
</evidence>
<dbReference type="SUPFAM" id="SSF50978">
    <property type="entry name" value="WD40 repeat-like"/>
    <property type="match status" value="1"/>
</dbReference>
<dbReference type="Gene3D" id="2.130.10.10">
    <property type="entry name" value="YVTN repeat-like/Quinoprotein amine dehydrogenase"/>
    <property type="match status" value="2"/>
</dbReference>
<evidence type="ECO:0000313" key="7">
    <source>
        <dbReference type="EMBL" id="KAG7329834.1"/>
    </source>
</evidence>
<gene>
    <name evidence="7" type="ORF">KOW79_006056</name>
</gene>
<proteinExistence type="predicted"/>
<feature type="domain" description="EML-like second beta-propeller" evidence="6">
    <location>
        <begin position="367"/>
        <end position="641"/>
    </location>
</feature>
<evidence type="ECO:0000256" key="4">
    <source>
        <dbReference type="SAM" id="Coils"/>
    </source>
</evidence>
<keyword evidence="2" id="KW-0677">Repeat</keyword>
<evidence type="ECO:0000256" key="3">
    <source>
        <dbReference type="PROSITE-ProRule" id="PRU00221"/>
    </source>
</evidence>
<dbReference type="AlphaFoldDB" id="A0A9D3NX52"/>
<accession>A0A9D3NX52</accession>
<feature type="coiled-coil region" evidence="4">
    <location>
        <begin position="1072"/>
        <end position="1138"/>
    </location>
</feature>
<reference evidence="7 8" key="1">
    <citation type="submission" date="2021-06" db="EMBL/GenBank/DDBJ databases">
        <title>Chromosome-level genome assembly of the red-tail catfish (Hemibagrus wyckioides).</title>
        <authorList>
            <person name="Shao F."/>
        </authorList>
    </citation>
    <scope>NUCLEOTIDE SEQUENCE [LARGE SCALE GENOMIC DNA]</scope>
    <source>
        <strain evidence="7">EC202008001</strain>
        <tissue evidence="7">Blood</tissue>
    </source>
</reference>
<feature type="region of interest" description="Disordered" evidence="5">
    <location>
        <begin position="1141"/>
        <end position="1160"/>
    </location>
</feature>
<dbReference type="PANTHER" id="PTHR32215:SF0">
    <property type="entry name" value="CILIA- AND FLAGELLA-ASSOCIATED PROTEIN 57"/>
    <property type="match status" value="1"/>
</dbReference>
<feature type="coiled-coil region" evidence="4">
    <location>
        <begin position="668"/>
        <end position="840"/>
    </location>
</feature>